<reference evidence="6 7" key="1">
    <citation type="submission" date="2017-03" db="EMBL/GenBank/DDBJ databases">
        <title>Genome Survey of Euroglyphus maynei.</title>
        <authorList>
            <person name="Arlian L.G."/>
            <person name="Morgan M.S."/>
            <person name="Rider S.D."/>
        </authorList>
    </citation>
    <scope>NUCLEOTIDE SEQUENCE [LARGE SCALE GENOMIC DNA]</scope>
    <source>
        <strain evidence="6">Arlian Lab</strain>
        <tissue evidence="6">Whole body</tissue>
    </source>
</reference>
<dbReference type="OrthoDB" id="6407650at2759"/>
<comment type="caution">
    <text evidence="6">The sequence shown here is derived from an EMBL/GenBank/DDBJ whole genome shotgun (WGS) entry which is preliminary data.</text>
</comment>
<keyword evidence="3" id="KW-0256">Endoplasmic reticulum</keyword>
<evidence type="ECO:0000256" key="3">
    <source>
        <dbReference type="ARBA" id="ARBA00022824"/>
    </source>
</evidence>
<feature type="transmembrane region" description="Helical" evidence="5">
    <location>
        <begin position="83"/>
        <end position="107"/>
    </location>
</feature>
<evidence type="ECO:0000256" key="1">
    <source>
        <dbReference type="ARBA" id="ARBA00004477"/>
    </source>
</evidence>
<feature type="transmembrane region" description="Helical" evidence="5">
    <location>
        <begin position="46"/>
        <end position="63"/>
    </location>
</feature>
<dbReference type="EMBL" id="MUJZ01036662">
    <property type="protein sequence ID" value="OTF76606.1"/>
    <property type="molecule type" value="Genomic_DNA"/>
</dbReference>
<evidence type="ECO:0000256" key="2">
    <source>
        <dbReference type="ARBA" id="ARBA00022679"/>
    </source>
</evidence>
<gene>
    <name evidence="6" type="ORF">BLA29_006927</name>
</gene>
<dbReference type="PANTHER" id="PTHR10408">
    <property type="entry name" value="STEROL O-ACYLTRANSFERASE"/>
    <property type="match status" value="1"/>
</dbReference>
<dbReference type="AlphaFoldDB" id="A0A1Y3BAK6"/>
<comment type="subcellular location">
    <subcellularLocation>
        <location evidence="1">Endoplasmic reticulum membrane</location>
        <topology evidence="1">Multi-pass membrane protein</topology>
    </subcellularLocation>
</comment>
<feature type="transmembrane region" description="Helical" evidence="5">
    <location>
        <begin position="260"/>
        <end position="279"/>
    </location>
</feature>
<organism evidence="6 7">
    <name type="scientific">Euroglyphus maynei</name>
    <name type="common">Mayne's house dust mite</name>
    <dbReference type="NCBI Taxonomy" id="6958"/>
    <lineage>
        <taxon>Eukaryota</taxon>
        <taxon>Metazoa</taxon>
        <taxon>Ecdysozoa</taxon>
        <taxon>Arthropoda</taxon>
        <taxon>Chelicerata</taxon>
        <taxon>Arachnida</taxon>
        <taxon>Acari</taxon>
        <taxon>Acariformes</taxon>
        <taxon>Sarcoptiformes</taxon>
        <taxon>Astigmata</taxon>
        <taxon>Psoroptidia</taxon>
        <taxon>Analgoidea</taxon>
        <taxon>Pyroglyphidae</taxon>
        <taxon>Pyroglyphinae</taxon>
        <taxon>Euroglyphus</taxon>
    </lineage>
</organism>
<evidence type="ECO:0000256" key="4">
    <source>
        <dbReference type="ARBA" id="ARBA00023315"/>
    </source>
</evidence>
<keyword evidence="2" id="KW-0808">Transferase</keyword>
<dbReference type="GO" id="GO:0008374">
    <property type="term" value="F:O-acyltransferase activity"/>
    <property type="evidence" value="ECO:0007669"/>
    <property type="project" value="InterPro"/>
</dbReference>
<name>A0A1Y3BAK6_EURMA</name>
<feature type="non-terminal residue" evidence="6">
    <location>
        <position position="292"/>
    </location>
</feature>
<feature type="transmembrane region" description="Helical" evidence="5">
    <location>
        <begin position="143"/>
        <end position="168"/>
    </location>
</feature>
<feature type="transmembrane region" description="Helical" evidence="5">
    <location>
        <begin position="218"/>
        <end position="239"/>
    </location>
</feature>
<keyword evidence="5" id="KW-1133">Transmembrane helix</keyword>
<dbReference type="Proteomes" id="UP000194236">
    <property type="component" value="Unassembled WGS sequence"/>
</dbReference>
<accession>A0A1Y3BAK6</accession>
<keyword evidence="5" id="KW-0472">Membrane</keyword>
<sequence>MENIQMENNNGMKCKGKKFPIQFKQRESLLTHLFDNDSNLRMIHDLIFLIIIVFLLYKIENFIKEPAKFWQYYDVLIWNLGDFLQVLQIWLIMNISVLCLHYPLVLFNNFIQYRWLMKNDEKNLDILYEMYENGQYYGRLWKIILYTLYSAISIFGILFYCTYSILVYDLKLTGSFSLLLEMTRLLMKSHSFFMEKKDLYIEKESFETVMMNKKSGNIFRSFWSLPSSASFQKFIYFLFAPTLLYRDSYPRTKTIRWKRVLNFVAQFFIFFSLGSYILVQQFVPELKKSCTE</sequence>
<keyword evidence="5" id="KW-0812">Transmembrane</keyword>
<dbReference type="PANTHER" id="PTHR10408:SF8">
    <property type="entry name" value="O-ACYLTRANSFERASE"/>
    <property type="match status" value="1"/>
</dbReference>
<evidence type="ECO:0000313" key="6">
    <source>
        <dbReference type="EMBL" id="OTF76606.1"/>
    </source>
</evidence>
<keyword evidence="7" id="KW-1185">Reference proteome</keyword>
<dbReference type="PIRSF" id="PIRSF000439">
    <property type="entry name" value="Oat_ACAT_DAG_ARE"/>
    <property type="match status" value="1"/>
</dbReference>
<evidence type="ECO:0000313" key="7">
    <source>
        <dbReference type="Proteomes" id="UP000194236"/>
    </source>
</evidence>
<proteinExistence type="predicted"/>
<dbReference type="InterPro" id="IPR014371">
    <property type="entry name" value="Oat_ACAT_DAG_ARE"/>
</dbReference>
<dbReference type="GO" id="GO:0005789">
    <property type="term" value="C:endoplasmic reticulum membrane"/>
    <property type="evidence" value="ECO:0007669"/>
    <property type="project" value="UniProtKB-SubCell"/>
</dbReference>
<protein>
    <submittedName>
        <fullName evidence="6">Uncharacterized protein</fullName>
    </submittedName>
</protein>
<keyword evidence="4" id="KW-0012">Acyltransferase</keyword>
<evidence type="ECO:0000256" key="5">
    <source>
        <dbReference type="SAM" id="Phobius"/>
    </source>
</evidence>